<dbReference type="Proteomes" id="UP001055057">
    <property type="component" value="Unassembled WGS sequence"/>
</dbReference>
<keyword evidence="2" id="KW-1185">Reference proteome</keyword>
<name>A0ABQ4U5N6_9HYPH</name>
<reference evidence="1" key="2">
    <citation type="submission" date="2021-08" db="EMBL/GenBank/DDBJ databases">
        <authorList>
            <person name="Tani A."/>
            <person name="Ola A."/>
            <person name="Ogura Y."/>
            <person name="Katsura K."/>
            <person name="Hayashi T."/>
        </authorList>
    </citation>
    <scope>NUCLEOTIDE SEQUENCE</scope>
    <source>
        <strain evidence="1">DSM 23632</strain>
    </source>
</reference>
<evidence type="ECO:0008006" key="3">
    <source>
        <dbReference type="Google" id="ProtNLM"/>
    </source>
</evidence>
<gene>
    <name evidence="1" type="ORF">MPOCJGCO_4572</name>
</gene>
<protein>
    <recommendedName>
        <fullName evidence="3">ATP-binding protein</fullName>
    </recommendedName>
</protein>
<accession>A0ABQ4U5N6</accession>
<evidence type="ECO:0000313" key="2">
    <source>
        <dbReference type="Proteomes" id="UP001055057"/>
    </source>
</evidence>
<dbReference type="RefSeq" id="WP_238185073.1">
    <property type="nucleotide sequence ID" value="NZ_BPRB01000322.1"/>
</dbReference>
<comment type="caution">
    <text evidence="1">The sequence shown here is derived from an EMBL/GenBank/DDBJ whole genome shotgun (WGS) entry which is preliminary data.</text>
</comment>
<evidence type="ECO:0000313" key="1">
    <source>
        <dbReference type="EMBL" id="GJE62439.1"/>
    </source>
</evidence>
<sequence>MPAIELSFGELQSLEDELALTWGIGQNLLARIAAELQLDPVLVARVPLQVDNLGYLRWAIQHCLQDGFASNPALLRLLIRSSLAFSVKLAELDAKLARLEAEERTRAAAFAQGGIDRFRPVLMRRRQPLLAREAGSAALARLVAPNDAAIYVVRGVVKSGKSYTKELVIHVAEEVGRIMGREIRVAYVELVAGMAELEHVSLLASTFSSRIQAGRMAFSLPGPPSPTPKWIREVADHLVNLAIASGQVWWIVIDGVPAPKDEDDWLEKFIQALARTVADLPAHDRVGLILLGYERQFPTDILPAVVPEDLPPPENIGRPHLERFFNRYFLLKGGGHDAGAIDAAVFAVFAYIEEDRAELRSRGLEERHYLTGLGLAVRGVVDGLG</sequence>
<organism evidence="1 2">
    <name type="scientific">Methylobacterium trifolii</name>
    <dbReference type="NCBI Taxonomy" id="1003092"/>
    <lineage>
        <taxon>Bacteria</taxon>
        <taxon>Pseudomonadati</taxon>
        <taxon>Pseudomonadota</taxon>
        <taxon>Alphaproteobacteria</taxon>
        <taxon>Hyphomicrobiales</taxon>
        <taxon>Methylobacteriaceae</taxon>
        <taxon>Methylobacterium</taxon>
    </lineage>
</organism>
<reference evidence="1" key="1">
    <citation type="journal article" date="2021" name="Front. Microbiol.">
        <title>Comprehensive Comparative Genomics and Phenotyping of Methylobacterium Species.</title>
        <authorList>
            <person name="Alessa O."/>
            <person name="Ogura Y."/>
            <person name="Fujitani Y."/>
            <person name="Takami H."/>
            <person name="Hayashi T."/>
            <person name="Sahin N."/>
            <person name="Tani A."/>
        </authorList>
    </citation>
    <scope>NUCLEOTIDE SEQUENCE</scope>
    <source>
        <strain evidence="1">DSM 23632</strain>
    </source>
</reference>
<dbReference type="EMBL" id="BPRB01000322">
    <property type="protein sequence ID" value="GJE62439.1"/>
    <property type="molecule type" value="Genomic_DNA"/>
</dbReference>
<proteinExistence type="predicted"/>